<sequence length="1189" mass="134832">MGNSCSHCKRKAVDRPPKEREGDAMRIHGVINTPPVLGENAPSSSRQGTHVRDPVHDLNPNCTSKNPDLTIIFFHGIVYGIDHGIDDNWKQTWTTRPMDDKEECVCWPQMWIPKDLNDNVKILSLSYDSNVVTSVHNDVTEIGRNLIQSLVSRYEALWDGPVAMVAYSFGGLVLKSLVVEMRKHVYQKQKNELDVKTHFYCEKLLKNLKGVVFYSVPHAGSAEDLSKYFKWQCQQISKDTIPSSLLKNMESFNPQMEQLSIDFNKSICDNINIYAFVEGLPVDKELGILVPKASAIRLADNNYYIVEDANHLTICKPPSKEHLSYSKLLECLKFFMKVNNIGFNFWNCEKNTPPMPPSPCYGVGLEDKAKAIKKLLQKESIVALVGMGGIGKTTLSTKVYQLFHNQYEKSSFLEDVKSKHIKDVQKKLLQDLCDRKLHEHEDVDKYLHEIKQCMITKNVLVVVDDVDMANNLQALQLLIDKHATNVDYKSKVLVNCRNWQILKNHVKESAKVDMALLDEEQAIELFMFHAFKHANHVTNDFKNISMEIIKACGGLPLSLEILGCYLCDIHDLEIWKDALRELKAGRNITGGYDNELLWKNLKFSYDHLNEEHQDMFLDIACFFIGFKKNTLCRVYWNVDGSSSPKLILQNLKDRSLIKWAKDGILYMHEQLRDMGQNIATKVTMSRFIWKPNISLQKNQVVNILEGISFKECKVLPSFFQNHSNEFHNLRLLDLTKASPNMVENFIQNQNLNNLRWLCLKECMIQKLPNNLLNCSHLQVLHLTKCNGLQMFFDILSQGLNMSICVDMKELSPSFSKLNTLLELNLLGLQELPTSIGKLSALQNLKLSSCLNLQELPTSIGQLSALQNLDLNHCSSLQELPTSIGQLSALQNLHLNHCWGLQELPTSIGQLSALRNLHLNHCSSLQELPTSIGQFSALQNLDLNHCSSLQELPTSIGQLTALQNLHLWGCSKLQEIPTSIGQLTALQNLHLNCCSSLQELPTSISELNALQNLYLCGCSKLQELPTSIGQLSALQNLELSSCSNLQELPTSISQLSALQNLHLRGCSKLQELPTSIGQLSALQNLDLNDCSSLQELPTSIGQLRITYIYWPIKCTPKLSFERLFKLARITYICWAIECTPKPSFVGVFKVARITYNYWPIECTPKPSFVGVFKVARITYIYWPIECTPKP</sequence>
<keyword evidence="2" id="KW-0677">Repeat</keyword>
<evidence type="ECO:0000259" key="7">
    <source>
        <dbReference type="Pfam" id="PF23598"/>
    </source>
</evidence>
<keyword evidence="9" id="KW-1185">Reference proteome</keyword>
<evidence type="ECO:0008006" key="10">
    <source>
        <dbReference type="Google" id="ProtNLM"/>
    </source>
</evidence>
<dbReference type="SUPFAM" id="SSF52058">
    <property type="entry name" value="L domain-like"/>
    <property type="match status" value="1"/>
</dbReference>
<evidence type="ECO:0000259" key="6">
    <source>
        <dbReference type="Pfam" id="PF23282"/>
    </source>
</evidence>
<dbReference type="InterPro" id="IPR007751">
    <property type="entry name" value="DUF676_lipase-like"/>
</dbReference>
<dbReference type="Pfam" id="PF00931">
    <property type="entry name" value="NB-ARC"/>
    <property type="match status" value="1"/>
</dbReference>
<feature type="compositionally biased region" description="Basic and acidic residues" evidence="3">
    <location>
        <begin position="11"/>
        <end position="26"/>
    </location>
</feature>
<dbReference type="InterPro" id="IPR058192">
    <property type="entry name" value="WHD_ROQ1-like"/>
</dbReference>
<organism evidence="8 9">
    <name type="scientific">Sphagnum jensenii</name>
    <dbReference type="NCBI Taxonomy" id="128206"/>
    <lineage>
        <taxon>Eukaryota</taxon>
        <taxon>Viridiplantae</taxon>
        <taxon>Streptophyta</taxon>
        <taxon>Embryophyta</taxon>
        <taxon>Bryophyta</taxon>
        <taxon>Sphagnophytina</taxon>
        <taxon>Sphagnopsida</taxon>
        <taxon>Sphagnales</taxon>
        <taxon>Sphagnaceae</taxon>
        <taxon>Sphagnum</taxon>
    </lineage>
</organism>
<dbReference type="InterPro" id="IPR032675">
    <property type="entry name" value="LRR_dom_sf"/>
</dbReference>
<dbReference type="InterPro" id="IPR002182">
    <property type="entry name" value="NB-ARC"/>
</dbReference>
<feature type="domain" description="DUF676" evidence="5">
    <location>
        <begin position="121"/>
        <end position="238"/>
    </location>
</feature>
<evidence type="ECO:0000313" key="8">
    <source>
        <dbReference type="EMBL" id="CAK9275907.1"/>
    </source>
</evidence>
<dbReference type="Gene3D" id="3.40.50.300">
    <property type="entry name" value="P-loop containing nucleotide triphosphate hydrolases"/>
    <property type="match status" value="1"/>
</dbReference>
<accession>A0ABP0XE85</accession>
<feature type="domain" description="NB-ARC" evidence="4">
    <location>
        <begin position="368"/>
        <end position="533"/>
    </location>
</feature>
<dbReference type="Gene3D" id="1.10.8.430">
    <property type="entry name" value="Helical domain of apoptotic protease-activating factors"/>
    <property type="match status" value="1"/>
</dbReference>
<dbReference type="Gene3D" id="3.80.10.10">
    <property type="entry name" value="Ribonuclease Inhibitor"/>
    <property type="match status" value="2"/>
</dbReference>
<dbReference type="Pfam" id="PF05057">
    <property type="entry name" value="DUF676"/>
    <property type="match status" value="1"/>
</dbReference>
<dbReference type="Pfam" id="PF23282">
    <property type="entry name" value="WHD_ROQ1"/>
    <property type="match status" value="1"/>
</dbReference>
<dbReference type="InterPro" id="IPR027417">
    <property type="entry name" value="P-loop_NTPase"/>
</dbReference>
<dbReference type="Proteomes" id="UP001497444">
    <property type="component" value="Chromosome 7"/>
</dbReference>
<feature type="domain" description="Disease resistance protein Roq1-like winged-helix" evidence="6">
    <location>
        <begin position="609"/>
        <end position="681"/>
    </location>
</feature>
<dbReference type="InterPro" id="IPR055414">
    <property type="entry name" value="LRR_R13L4/SHOC2-like"/>
</dbReference>
<evidence type="ECO:0000256" key="3">
    <source>
        <dbReference type="SAM" id="MobiDB-lite"/>
    </source>
</evidence>
<feature type="domain" description="Disease resistance R13L4/SHOC-2-like LRR" evidence="7">
    <location>
        <begin position="906"/>
        <end position="1012"/>
    </location>
</feature>
<evidence type="ECO:0000256" key="1">
    <source>
        <dbReference type="ARBA" id="ARBA00022614"/>
    </source>
</evidence>
<dbReference type="InterPro" id="IPR044974">
    <property type="entry name" value="Disease_R_plants"/>
</dbReference>
<dbReference type="InterPro" id="IPR042197">
    <property type="entry name" value="Apaf_helical"/>
</dbReference>
<dbReference type="SUPFAM" id="SSF53474">
    <property type="entry name" value="alpha/beta-Hydrolases"/>
    <property type="match status" value="1"/>
</dbReference>
<feature type="region of interest" description="Disordered" evidence="3">
    <location>
        <begin position="1"/>
        <end position="59"/>
    </location>
</feature>
<dbReference type="PANTHER" id="PTHR11017">
    <property type="entry name" value="LEUCINE-RICH REPEAT-CONTAINING PROTEIN"/>
    <property type="match status" value="1"/>
</dbReference>
<dbReference type="EMBL" id="OZ020102">
    <property type="protein sequence ID" value="CAK9275907.1"/>
    <property type="molecule type" value="Genomic_DNA"/>
</dbReference>
<evidence type="ECO:0000256" key="2">
    <source>
        <dbReference type="ARBA" id="ARBA00022737"/>
    </source>
</evidence>
<name>A0ABP0XE85_9BRYO</name>
<evidence type="ECO:0000259" key="5">
    <source>
        <dbReference type="Pfam" id="PF05057"/>
    </source>
</evidence>
<keyword evidence="1" id="KW-0433">Leucine-rich repeat</keyword>
<evidence type="ECO:0000313" key="9">
    <source>
        <dbReference type="Proteomes" id="UP001497444"/>
    </source>
</evidence>
<dbReference type="Gene3D" id="3.40.50.1820">
    <property type="entry name" value="alpha/beta hydrolase"/>
    <property type="match status" value="1"/>
</dbReference>
<dbReference type="Pfam" id="PF23598">
    <property type="entry name" value="LRR_14"/>
    <property type="match status" value="1"/>
</dbReference>
<proteinExistence type="predicted"/>
<dbReference type="InterPro" id="IPR029058">
    <property type="entry name" value="AB_hydrolase_fold"/>
</dbReference>
<protein>
    <recommendedName>
        <fullName evidence="10">NB-ARC domain-containing protein</fullName>
    </recommendedName>
</protein>
<reference evidence="8" key="1">
    <citation type="submission" date="2024-02" db="EMBL/GenBank/DDBJ databases">
        <authorList>
            <consortium name="ELIXIR-Norway"/>
            <consortium name="Elixir Norway"/>
        </authorList>
    </citation>
    <scope>NUCLEOTIDE SEQUENCE</scope>
</reference>
<gene>
    <name evidence="8" type="ORF">CSSPJE1EN1_LOCUS21385</name>
</gene>
<dbReference type="PANTHER" id="PTHR11017:SF385">
    <property type="entry name" value="DISEASE RESISTANCE PROTEIN (TIR-NBS-LRR CLASS)-RELATED"/>
    <property type="match status" value="1"/>
</dbReference>
<dbReference type="SUPFAM" id="SSF52540">
    <property type="entry name" value="P-loop containing nucleoside triphosphate hydrolases"/>
    <property type="match status" value="1"/>
</dbReference>
<dbReference type="PRINTS" id="PR00364">
    <property type="entry name" value="DISEASERSIST"/>
</dbReference>
<evidence type="ECO:0000259" key="4">
    <source>
        <dbReference type="Pfam" id="PF00931"/>
    </source>
</evidence>